<keyword evidence="8 17" id="KW-0735">Signal-anchor</keyword>
<dbReference type="GO" id="GO:0030145">
    <property type="term" value="F:manganese ion binding"/>
    <property type="evidence" value="ECO:0007669"/>
    <property type="project" value="UniProtKB-UniRule"/>
</dbReference>
<comment type="function">
    <text evidence="13 17">Initiates complex N-linked carbohydrate formation. Essential for the conversion of high-mannose to hybrid and complex N-glycans.</text>
</comment>
<evidence type="ECO:0000256" key="17">
    <source>
        <dbReference type="RuleBase" id="RU368119"/>
    </source>
</evidence>
<dbReference type="Gene3D" id="3.90.550.10">
    <property type="entry name" value="Spore Coat Polysaccharide Biosynthesis Protein SpsA, Chain A"/>
    <property type="match status" value="1"/>
</dbReference>
<evidence type="ECO:0000256" key="16">
    <source>
        <dbReference type="ARBA" id="ARBA00049421"/>
    </source>
</evidence>
<dbReference type="AlphaFoldDB" id="A0A1I7RWK4"/>
<sequence length="237" mass="27257">MGETTKNTNFPYIGISERVHSEFFDKAVGIAGYVAKEESKHYNEGHFWHFKFERLLRMMRDAPQRVIPAFFSHSKFGPNLATAMWKDGCGWNHRRRTTFFWFRIKCLFLVVLAYLAVVRICDVMNSPKETEVPLDTARRQLALPSRVGRILNSAVNGTEARDPIAVLIFCATRAAAIENHLSQVVKQRPSPDLFPIYVSQDGNKQDVAEVVRKYMRDFKNIHSIVVKKPRFLHSAIS</sequence>
<keyword evidence="11 17" id="KW-0472">Membrane</keyword>
<dbReference type="GO" id="GO:0006487">
    <property type="term" value="P:protein N-linked glycosylation"/>
    <property type="evidence" value="ECO:0007669"/>
    <property type="project" value="TreeGrafter"/>
</dbReference>
<keyword evidence="10 17" id="KW-0333">Golgi apparatus</keyword>
<proteinExistence type="inferred from homology"/>
<keyword evidence="6 17" id="KW-0812">Transmembrane</keyword>
<feature type="transmembrane region" description="Helical" evidence="17">
    <location>
        <begin position="100"/>
        <end position="118"/>
    </location>
</feature>
<keyword evidence="5" id="KW-0808">Transferase</keyword>
<organism evidence="18 19">
    <name type="scientific">Bursaphelenchus xylophilus</name>
    <name type="common">Pinewood nematode worm</name>
    <name type="synonym">Aphelenchoides xylophilus</name>
    <dbReference type="NCBI Taxonomy" id="6326"/>
    <lineage>
        <taxon>Eukaryota</taxon>
        <taxon>Metazoa</taxon>
        <taxon>Ecdysozoa</taxon>
        <taxon>Nematoda</taxon>
        <taxon>Chromadorea</taxon>
        <taxon>Rhabditida</taxon>
        <taxon>Tylenchina</taxon>
        <taxon>Tylenchomorpha</taxon>
        <taxon>Aphelenchoidea</taxon>
        <taxon>Aphelenchoididae</taxon>
        <taxon>Bursaphelenchus</taxon>
    </lineage>
</organism>
<dbReference type="InterPro" id="IPR004139">
    <property type="entry name" value="Glyco_trans_13"/>
</dbReference>
<name>A0A1I7RWK4_BURXY</name>
<dbReference type="SUPFAM" id="SSF53448">
    <property type="entry name" value="Nucleotide-diphospho-sugar transferases"/>
    <property type="match status" value="1"/>
</dbReference>
<dbReference type="Pfam" id="PF03071">
    <property type="entry name" value="GNT-I"/>
    <property type="match status" value="1"/>
</dbReference>
<dbReference type="InterPro" id="IPR029044">
    <property type="entry name" value="Nucleotide-diphossugar_trans"/>
</dbReference>
<comment type="subcellular location">
    <subcellularLocation>
        <location evidence="1 17">Golgi apparatus membrane</location>
        <topology evidence="1 17">Single-pass type II membrane protein</topology>
    </subcellularLocation>
</comment>
<dbReference type="PANTHER" id="PTHR10468:SF3">
    <property type="entry name" value="ALPHA-1,3-MANNOSYL-GLYCOPROTEIN 2-BETA-N-ACETYLGLUCOSAMINYLTRANSFERASE"/>
    <property type="match status" value="1"/>
</dbReference>
<comment type="similarity">
    <text evidence="3 17">Belongs to the glycosyltransferase 13 family.</text>
</comment>
<accession>A0A1I7RWK4</accession>
<evidence type="ECO:0000256" key="7">
    <source>
        <dbReference type="ARBA" id="ARBA00022723"/>
    </source>
</evidence>
<evidence type="ECO:0000256" key="14">
    <source>
        <dbReference type="ARBA" id="ARBA00038949"/>
    </source>
</evidence>
<keyword evidence="12 17" id="KW-0464">Manganese</keyword>
<keyword evidence="9 17" id="KW-1133">Transmembrane helix</keyword>
<dbReference type="GO" id="GO:0000139">
    <property type="term" value="C:Golgi membrane"/>
    <property type="evidence" value="ECO:0007669"/>
    <property type="project" value="UniProtKB-SubCell"/>
</dbReference>
<evidence type="ECO:0000256" key="3">
    <source>
        <dbReference type="ARBA" id="ARBA00006492"/>
    </source>
</evidence>
<evidence type="ECO:0000256" key="1">
    <source>
        <dbReference type="ARBA" id="ARBA00004323"/>
    </source>
</evidence>
<dbReference type="GO" id="GO:0003827">
    <property type="term" value="F:alpha-1,3-mannosylglycoprotein 2-beta-N-acetylglucosaminyltransferase activity"/>
    <property type="evidence" value="ECO:0007669"/>
    <property type="project" value="UniProtKB-UniRule"/>
</dbReference>
<comment type="cofactor">
    <cofactor evidence="17">
        <name>Mn(2+)</name>
        <dbReference type="ChEBI" id="CHEBI:29035"/>
    </cofactor>
    <text evidence="17">The cofactor is mostly bound to the substrate.</text>
</comment>
<evidence type="ECO:0000256" key="10">
    <source>
        <dbReference type="ARBA" id="ARBA00023034"/>
    </source>
</evidence>
<dbReference type="InterPro" id="IPR052261">
    <property type="entry name" value="Glycosyltransferase_13"/>
</dbReference>
<evidence type="ECO:0000256" key="2">
    <source>
        <dbReference type="ARBA" id="ARBA00004922"/>
    </source>
</evidence>
<evidence type="ECO:0000256" key="11">
    <source>
        <dbReference type="ARBA" id="ARBA00023136"/>
    </source>
</evidence>
<reference evidence="19" key="1">
    <citation type="submission" date="2016-11" db="UniProtKB">
        <authorList>
            <consortium name="WormBaseParasite"/>
        </authorList>
    </citation>
    <scope>IDENTIFICATION</scope>
</reference>
<evidence type="ECO:0000256" key="6">
    <source>
        <dbReference type="ARBA" id="ARBA00022692"/>
    </source>
</evidence>
<evidence type="ECO:0000256" key="13">
    <source>
        <dbReference type="ARBA" id="ARBA00037706"/>
    </source>
</evidence>
<dbReference type="WBParaSite" id="BXY_0511700.1">
    <property type="protein sequence ID" value="BXY_0511700.1"/>
    <property type="gene ID" value="BXY_0511700"/>
</dbReference>
<evidence type="ECO:0000256" key="15">
    <source>
        <dbReference type="ARBA" id="ARBA00041712"/>
    </source>
</evidence>
<evidence type="ECO:0000313" key="18">
    <source>
        <dbReference type="Proteomes" id="UP000095284"/>
    </source>
</evidence>
<evidence type="ECO:0000256" key="9">
    <source>
        <dbReference type="ARBA" id="ARBA00022989"/>
    </source>
</evidence>
<evidence type="ECO:0000256" key="4">
    <source>
        <dbReference type="ARBA" id="ARBA00022676"/>
    </source>
</evidence>
<dbReference type="Proteomes" id="UP000095284">
    <property type="component" value="Unplaced"/>
</dbReference>
<evidence type="ECO:0000256" key="5">
    <source>
        <dbReference type="ARBA" id="ARBA00022679"/>
    </source>
</evidence>
<keyword evidence="7 17" id="KW-0479">Metal-binding</keyword>
<comment type="catalytic activity">
    <reaction evidence="16 17">
        <text>N(4)-(alpha-D-Man-(1-&gt;3)-[alpha-D-Man-(1-&gt;3)-[alpha-D-Man-(1-&gt;6)]-alpha-D-Man-(1-&gt;6)]-beta-D-Man-(1-&gt;4)-beta-D-GlcNAc-(1-&gt;4)-beta-D-GlcNAc)-L-asparaginyl-[protein] (N-glucan mannose isomer 5A1,2) + UDP-N-acetyl-alpha-D-glucosamine = N(4)-{beta-D-GlcNAc-(1-&gt;2)-alpha-D-Man-(1-&gt;3)-[alpha-D-Man-(1-&gt;3)-[alpha-D-Man-(1-&gt;6)]-alpha-D-Man-(1-&gt;6)]-beta-D-Man-(1-&gt;4)-beta-D-GlcNAc-(1-&gt;4)-beta-D-GlcNAc}-L-asparaginyl-[protein] + UDP + H(+)</text>
        <dbReference type="Rhea" id="RHEA:11456"/>
        <dbReference type="Rhea" id="RHEA-COMP:14367"/>
        <dbReference type="Rhea" id="RHEA-COMP:14368"/>
        <dbReference type="ChEBI" id="CHEBI:15378"/>
        <dbReference type="ChEBI" id="CHEBI:57705"/>
        <dbReference type="ChEBI" id="CHEBI:58223"/>
        <dbReference type="ChEBI" id="CHEBI:59087"/>
        <dbReference type="ChEBI" id="CHEBI:60625"/>
        <dbReference type="EC" id="2.4.1.101"/>
    </reaction>
</comment>
<dbReference type="UniPathway" id="UPA00378"/>
<comment type="pathway">
    <text evidence="2 17">Protein modification; protein glycosylation.</text>
</comment>
<evidence type="ECO:0000256" key="12">
    <source>
        <dbReference type="ARBA" id="ARBA00023211"/>
    </source>
</evidence>
<dbReference type="EC" id="2.4.1.101" evidence="14 17"/>
<dbReference type="eggNOG" id="KOG1413">
    <property type="taxonomic scope" value="Eukaryota"/>
</dbReference>
<evidence type="ECO:0000256" key="8">
    <source>
        <dbReference type="ARBA" id="ARBA00022968"/>
    </source>
</evidence>
<evidence type="ECO:0000313" key="19">
    <source>
        <dbReference type="WBParaSite" id="BXY_0511700.1"/>
    </source>
</evidence>
<dbReference type="PANTHER" id="PTHR10468">
    <property type="entry name" value="PROTEIN O-LINKED-MANNOSE BETA-1,2-N-ACETYLGLUCOSAMINYLTRANSFERASE 1/ALPHA-1,3-MANNOSYL-GLYCOPROTEIN 2-BETA-N-ACETYLGLUCOSAMINYLTRANSFERASE"/>
    <property type="match status" value="1"/>
</dbReference>
<keyword evidence="4 17" id="KW-0328">Glycosyltransferase</keyword>
<protein>
    <recommendedName>
        <fullName evidence="14 17">Alpha-1,3-mannosyl-glycoprotein 2-beta-N-acetylglucosaminyltransferase</fullName>
        <shortName evidence="17">GNT-I</shortName>
        <shortName evidence="17">GlcNAc-T I</shortName>
        <ecNumber evidence="14 17">2.4.1.101</ecNumber>
    </recommendedName>
    <alternativeName>
        <fullName evidence="15 17">N-glycosyl-oligosaccharide-glycoprotein N-acetylglucosaminyltransferase I</fullName>
    </alternativeName>
</protein>